<protein>
    <recommendedName>
        <fullName evidence="11">Protein artemis</fullName>
    </recommendedName>
    <alternativeName>
        <fullName evidence="12">DNA cross-link repair 1C protein</fullName>
    </alternativeName>
</protein>
<dbReference type="GO" id="GO:0006303">
    <property type="term" value="P:double-strand break repair via nonhomologous end joining"/>
    <property type="evidence" value="ECO:0007669"/>
    <property type="project" value="TreeGrafter"/>
</dbReference>
<evidence type="ECO:0000256" key="12">
    <source>
        <dbReference type="ARBA" id="ARBA00042677"/>
    </source>
</evidence>
<evidence type="ECO:0000256" key="11">
    <source>
        <dbReference type="ARBA" id="ARBA00039759"/>
    </source>
</evidence>
<dbReference type="EMBL" id="JABWDY010000023">
    <property type="protein sequence ID" value="KAF5208458.1"/>
    <property type="molecule type" value="Genomic_DNA"/>
</dbReference>
<reference evidence="14 15" key="1">
    <citation type="submission" date="2020-06" db="EMBL/GenBank/DDBJ databases">
        <title>Transcriptomic and genomic resources for Thalictrum thalictroides and T. hernandezii: Facilitating candidate gene discovery in an emerging model plant lineage.</title>
        <authorList>
            <person name="Arias T."/>
            <person name="Riano-Pachon D.M."/>
            <person name="Di Stilio V.S."/>
        </authorList>
    </citation>
    <scope>NUCLEOTIDE SEQUENCE [LARGE SCALE GENOMIC DNA]</scope>
    <source>
        <strain evidence="15">cv. WT478/WT964</strain>
        <tissue evidence="14">Leaves</tissue>
    </source>
</reference>
<evidence type="ECO:0000256" key="1">
    <source>
        <dbReference type="ARBA" id="ARBA00004123"/>
    </source>
</evidence>
<comment type="caution">
    <text evidence="14">The sequence shown here is derived from an EMBL/GenBank/DDBJ whole genome shotgun (WGS) entry which is preliminary data.</text>
</comment>
<evidence type="ECO:0000256" key="6">
    <source>
        <dbReference type="ARBA" id="ARBA00022801"/>
    </source>
</evidence>
<evidence type="ECO:0000256" key="8">
    <source>
        <dbReference type="ARBA" id="ARBA00023172"/>
    </source>
</evidence>
<proteinExistence type="inferred from homology"/>
<evidence type="ECO:0000256" key="2">
    <source>
        <dbReference type="ARBA" id="ARBA00010304"/>
    </source>
</evidence>
<dbReference type="PANTHER" id="PTHR23240:SF8">
    <property type="entry name" value="PROTEIN ARTEMIS"/>
    <property type="match status" value="1"/>
</dbReference>
<evidence type="ECO:0000256" key="4">
    <source>
        <dbReference type="ARBA" id="ARBA00022759"/>
    </source>
</evidence>
<keyword evidence="8" id="KW-0233">DNA recombination</keyword>
<organism evidence="14 15">
    <name type="scientific">Thalictrum thalictroides</name>
    <name type="common">Rue-anemone</name>
    <name type="synonym">Anemone thalictroides</name>
    <dbReference type="NCBI Taxonomy" id="46969"/>
    <lineage>
        <taxon>Eukaryota</taxon>
        <taxon>Viridiplantae</taxon>
        <taxon>Streptophyta</taxon>
        <taxon>Embryophyta</taxon>
        <taxon>Tracheophyta</taxon>
        <taxon>Spermatophyta</taxon>
        <taxon>Magnoliopsida</taxon>
        <taxon>Ranunculales</taxon>
        <taxon>Ranunculaceae</taxon>
        <taxon>Thalictroideae</taxon>
        <taxon>Thalictrum</taxon>
    </lineage>
</organism>
<dbReference type="Gene3D" id="3.60.15.10">
    <property type="entry name" value="Ribonuclease Z/Hydroxyacylglutathione hydrolase-like"/>
    <property type="match status" value="1"/>
</dbReference>
<keyword evidence="15" id="KW-1185">Reference proteome</keyword>
<keyword evidence="10" id="KW-0539">Nucleus</keyword>
<keyword evidence="5" id="KW-0227">DNA damage</keyword>
<evidence type="ECO:0000256" key="5">
    <source>
        <dbReference type="ARBA" id="ARBA00022763"/>
    </source>
</evidence>
<keyword evidence="4" id="KW-0255">Endonuclease</keyword>
<dbReference type="GO" id="GO:0035312">
    <property type="term" value="F:5'-3' DNA exonuclease activity"/>
    <property type="evidence" value="ECO:0007669"/>
    <property type="project" value="TreeGrafter"/>
</dbReference>
<keyword evidence="9" id="KW-0234">DNA repair</keyword>
<dbReference type="Proteomes" id="UP000554482">
    <property type="component" value="Unassembled WGS sequence"/>
</dbReference>
<dbReference type="AlphaFoldDB" id="A0A7J6XGZ3"/>
<feature type="domain" description="DNA repair metallo-beta-lactamase" evidence="13">
    <location>
        <begin position="225"/>
        <end position="337"/>
    </location>
</feature>
<keyword evidence="6" id="KW-0378">Hydrolase</keyword>
<evidence type="ECO:0000256" key="10">
    <source>
        <dbReference type="ARBA" id="ARBA00023242"/>
    </source>
</evidence>
<dbReference type="GO" id="GO:0004519">
    <property type="term" value="F:endonuclease activity"/>
    <property type="evidence" value="ECO:0007669"/>
    <property type="project" value="UniProtKB-KW"/>
</dbReference>
<comment type="subcellular location">
    <subcellularLocation>
        <location evidence="1">Nucleus</location>
    </subcellularLocation>
</comment>
<comment type="similarity">
    <text evidence="2">Belongs to the DNA repair metallo-beta-lactamase (DRMBL) family.</text>
</comment>
<dbReference type="GO" id="GO:0005634">
    <property type="term" value="C:nucleus"/>
    <property type="evidence" value="ECO:0007669"/>
    <property type="project" value="UniProtKB-SubCell"/>
</dbReference>
<dbReference type="OrthoDB" id="262529at2759"/>
<evidence type="ECO:0000259" key="13">
    <source>
        <dbReference type="Pfam" id="PF07522"/>
    </source>
</evidence>
<dbReference type="SUPFAM" id="SSF56281">
    <property type="entry name" value="Metallo-hydrolase/oxidoreductase"/>
    <property type="match status" value="1"/>
</dbReference>
<evidence type="ECO:0000256" key="9">
    <source>
        <dbReference type="ARBA" id="ARBA00023204"/>
    </source>
</evidence>
<evidence type="ECO:0000313" key="15">
    <source>
        <dbReference type="Proteomes" id="UP000554482"/>
    </source>
</evidence>
<dbReference type="InterPro" id="IPR011084">
    <property type="entry name" value="DRMBL"/>
</dbReference>
<dbReference type="PANTHER" id="PTHR23240">
    <property type="entry name" value="DNA CROSS-LINK REPAIR PROTEIN PSO2/SNM1-RELATED"/>
    <property type="match status" value="1"/>
</dbReference>
<dbReference type="Pfam" id="PF07522">
    <property type="entry name" value="DRMBL"/>
    <property type="match status" value="1"/>
</dbReference>
<evidence type="ECO:0000313" key="14">
    <source>
        <dbReference type="EMBL" id="KAF5208458.1"/>
    </source>
</evidence>
<dbReference type="GO" id="GO:0036297">
    <property type="term" value="P:interstrand cross-link repair"/>
    <property type="evidence" value="ECO:0007669"/>
    <property type="project" value="TreeGrafter"/>
</dbReference>
<name>A0A7J6XGZ3_THATH</name>
<evidence type="ECO:0000256" key="3">
    <source>
        <dbReference type="ARBA" id="ARBA00022722"/>
    </source>
</evidence>
<evidence type="ECO:0000256" key="7">
    <source>
        <dbReference type="ARBA" id="ARBA00022839"/>
    </source>
</evidence>
<keyword evidence="3" id="KW-0540">Nuclease</keyword>
<dbReference type="GO" id="GO:0006310">
    <property type="term" value="P:DNA recombination"/>
    <property type="evidence" value="ECO:0007669"/>
    <property type="project" value="UniProtKB-KW"/>
</dbReference>
<sequence length="431" mass="48672">MEKEKEMISVDDWKEGSQVYFLTHLHSDHTKGLSSNWKNGPLVCSPITAKLIPAKFPGFDLSLLKVFEIGPTYTLPLLSPFTGREIQVQVTLIDADHCPGAVMYLFRGDKFCCKLYTGDFRWEPTSERALLGKTRLLDALGNDKIDLLYLDNTYCNPLYSFPPREVIAKQIIDIIASHPEHDVVISVNTLGKEDLLVCISRALNIKIWVWPERLQTMHLLGFYDIFTTNTSLTRVRAVPSYSFSIDTLEKLNSRRPTIGILPSGLPWLVRGSDKNDYSCGSDKSNIAGQSAQAHKCNQVEGLSSCIKFDRFIYSLPYSDHSCFDELQEFIKLVQPLRLKGIVSSDSCNVDPRHYFGHLCKLDQVTEQPPKKLPRKVKPVVGCSKSGNLAIKRRKYMKFGSTRISRVSLLRRLRRGAKIIESFTAACSISDS</sequence>
<dbReference type="GO" id="GO:0003684">
    <property type="term" value="F:damaged DNA binding"/>
    <property type="evidence" value="ECO:0007669"/>
    <property type="project" value="TreeGrafter"/>
</dbReference>
<dbReference type="InterPro" id="IPR036866">
    <property type="entry name" value="RibonucZ/Hydroxyglut_hydro"/>
</dbReference>
<keyword evidence="7 14" id="KW-0269">Exonuclease</keyword>
<gene>
    <name evidence="14" type="ORF">FRX31_001954</name>
</gene>
<accession>A0A7J6XGZ3</accession>
<dbReference type="Gene3D" id="3.40.50.12650">
    <property type="match status" value="1"/>
</dbReference>